<dbReference type="EMBL" id="JAZHXI010000002">
    <property type="protein sequence ID" value="KAL2074522.1"/>
    <property type="molecule type" value="Genomic_DNA"/>
</dbReference>
<sequence length="126" mass="14005">MGRQDKTRQTRLHRKSHPSPLLLARSETENCLLYGTLCTTVRRRGTDEGTFTYRRPASFLPLSSSSYSCPVLLPSICTWSCAVLSTFTTATLPLDRPSSPVLLFSPYPESHLCHTSRSEVEIQGSG</sequence>
<accession>A0ABR4CY80</accession>
<protein>
    <submittedName>
        <fullName evidence="1">Uncharacterized protein</fullName>
    </submittedName>
</protein>
<organism evidence="1 2">
    <name type="scientific">Oculimacula yallundae</name>
    <dbReference type="NCBI Taxonomy" id="86028"/>
    <lineage>
        <taxon>Eukaryota</taxon>
        <taxon>Fungi</taxon>
        <taxon>Dikarya</taxon>
        <taxon>Ascomycota</taxon>
        <taxon>Pezizomycotina</taxon>
        <taxon>Leotiomycetes</taxon>
        <taxon>Helotiales</taxon>
        <taxon>Ploettnerulaceae</taxon>
        <taxon>Oculimacula</taxon>
    </lineage>
</organism>
<reference evidence="1 2" key="1">
    <citation type="journal article" date="2024" name="Commun. Biol.">
        <title>Comparative genomic analysis of thermophilic fungi reveals convergent evolutionary adaptations and gene losses.</title>
        <authorList>
            <person name="Steindorff A.S."/>
            <person name="Aguilar-Pontes M.V."/>
            <person name="Robinson A.J."/>
            <person name="Andreopoulos B."/>
            <person name="LaButti K."/>
            <person name="Kuo A."/>
            <person name="Mondo S."/>
            <person name="Riley R."/>
            <person name="Otillar R."/>
            <person name="Haridas S."/>
            <person name="Lipzen A."/>
            <person name="Grimwood J."/>
            <person name="Schmutz J."/>
            <person name="Clum A."/>
            <person name="Reid I.D."/>
            <person name="Moisan M.C."/>
            <person name="Butler G."/>
            <person name="Nguyen T.T.M."/>
            <person name="Dewar K."/>
            <person name="Conant G."/>
            <person name="Drula E."/>
            <person name="Henrissat B."/>
            <person name="Hansel C."/>
            <person name="Singer S."/>
            <person name="Hutchinson M.I."/>
            <person name="de Vries R.P."/>
            <person name="Natvig D.O."/>
            <person name="Powell A.J."/>
            <person name="Tsang A."/>
            <person name="Grigoriev I.V."/>
        </authorList>
    </citation>
    <scope>NUCLEOTIDE SEQUENCE [LARGE SCALE GENOMIC DNA]</scope>
    <source>
        <strain evidence="1 2">CBS 494.80</strain>
    </source>
</reference>
<comment type="caution">
    <text evidence="1">The sequence shown here is derived from an EMBL/GenBank/DDBJ whole genome shotgun (WGS) entry which is preliminary data.</text>
</comment>
<evidence type="ECO:0000313" key="1">
    <source>
        <dbReference type="EMBL" id="KAL2074522.1"/>
    </source>
</evidence>
<keyword evidence="2" id="KW-1185">Reference proteome</keyword>
<dbReference type="Proteomes" id="UP001595075">
    <property type="component" value="Unassembled WGS sequence"/>
</dbReference>
<name>A0ABR4CY80_9HELO</name>
<evidence type="ECO:0000313" key="2">
    <source>
        <dbReference type="Proteomes" id="UP001595075"/>
    </source>
</evidence>
<gene>
    <name evidence="1" type="ORF">VTL71DRAFT_8300</name>
</gene>
<proteinExistence type="predicted"/>